<feature type="signal peptide" evidence="1">
    <location>
        <begin position="1"/>
        <end position="24"/>
    </location>
</feature>
<dbReference type="Proteomes" id="UP000500953">
    <property type="component" value="Chromosome"/>
</dbReference>
<dbReference type="PROSITE" id="PS51257">
    <property type="entry name" value="PROKAR_LIPOPROTEIN"/>
    <property type="match status" value="1"/>
</dbReference>
<name>A0A6G9YXV6_9NOCA</name>
<protein>
    <submittedName>
        <fullName evidence="2">DUF3558 domain-containing protein</fullName>
    </submittedName>
</protein>
<feature type="chain" id="PRO_5039583192" evidence="1">
    <location>
        <begin position="25"/>
        <end position="174"/>
    </location>
</feature>
<keyword evidence="1" id="KW-0732">Signal</keyword>
<evidence type="ECO:0000256" key="1">
    <source>
        <dbReference type="SAM" id="SignalP"/>
    </source>
</evidence>
<evidence type="ECO:0000313" key="2">
    <source>
        <dbReference type="EMBL" id="QIS18000.1"/>
    </source>
</evidence>
<dbReference type="EMBL" id="CP046173">
    <property type="protein sequence ID" value="QIS18000.1"/>
    <property type="molecule type" value="Genomic_DNA"/>
</dbReference>
<dbReference type="Pfam" id="PF12079">
    <property type="entry name" value="DUF3558"/>
    <property type="match status" value="1"/>
</dbReference>
<evidence type="ECO:0000313" key="3">
    <source>
        <dbReference type="Proteomes" id="UP000500953"/>
    </source>
</evidence>
<dbReference type="AlphaFoldDB" id="A0A6G9YXV6"/>
<dbReference type="InterPro" id="IPR024520">
    <property type="entry name" value="DUF3558"/>
</dbReference>
<organism evidence="2 3">
    <name type="scientific">Nocardia terpenica</name>
    <dbReference type="NCBI Taxonomy" id="455432"/>
    <lineage>
        <taxon>Bacteria</taxon>
        <taxon>Bacillati</taxon>
        <taxon>Actinomycetota</taxon>
        <taxon>Actinomycetes</taxon>
        <taxon>Mycobacteriales</taxon>
        <taxon>Nocardiaceae</taxon>
        <taxon>Nocardia</taxon>
    </lineage>
</organism>
<accession>A0A6G9YXV6</accession>
<proteinExistence type="predicted"/>
<dbReference type="RefSeq" id="WP_167485335.1">
    <property type="nucleotide sequence ID" value="NZ_CP046173.1"/>
</dbReference>
<gene>
    <name evidence="2" type="ORF">F6W96_06480</name>
</gene>
<reference evidence="2 3" key="1">
    <citation type="journal article" date="2019" name="ACS Chem. Biol.">
        <title>Identification and Mobilization of a Cryptic Antibiotic Biosynthesis Gene Locus from a Human-Pathogenic Nocardia Isolate.</title>
        <authorList>
            <person name="Herisse M."/>
            <person name="Ishida K."/>
            <person name="Porter J.L."/>
            <person name="Howden B."/>
            <person name="Hertweck C."/>
            <person name="Stinear T.P."/>
            <person name="Pidot S.J."/>
        </authorList>
    </citation>
    <scope>NUCLEOTIDE SEQUENCE [LARGE SCALE GENOMIC DNA]</scope>
    <source>
        <strain evidence="2 3">AUSMDU00012715</strain>
    </source>
</reference>
<sequence length="174" mass="17573">MSRRVMTAVAVVGAVLAVAGCGHSGGSPTAAAPTSTAPVQAEPGASVGQCGSETDADLSALTGLAGLRLVAQNPLRCSWEADGVGDYSVVFEWFRGSPLDQRRTEVTLGPPTAVQVAGHPGIVWTGTRACEIAVGSGGADFIDWKITASSPNDQRPQPCSALEQLAATTLAKAG</sequence>